<dbReference type="GeneTree" id="ENSGT00990000204053"/>
<dbReference type="PANTHER" id="PTHR46013:SF4">
    <property type="entry name" value="B-CELL RECEPTOR CD22-RELATED"/>
    <property type="match status" value="1"/>
</dbReference>
<dbReference type="Pfam" id="PF13895">
    <property type="entry name" value="Ig_2"/>
    <property type="match status" value="1"/>
</dbReference>
<dbReference type="STRING" id="42514.ENSPNAP00000036570"/>
<dbReference type="SUPFAM" id="SSF48726">
    <property type="entry name" value="Immunoglobulin"/>
    <property type="match status" value="4"/>
</dbReference>
<feature type="chain" id="PRO_5043803305" description="Ig-like domain-containing protein" evidence="2">
    <location>
        <begin position="22"/>
        <end position="540"/>
    </location>
</feature>
<keyword evidence="2" id="KW-0732">Signal</keyword>
<dbReference type="SMART" id="SM00409">
    <property type="entry name" value="IG"/>
    <property type="match status" value="3"/>
</dbReference>
<feature type="transmembrane region" description="Helical" evidence="1">
    <location>
        <begin position="415"/>
        <end position="439"/>
    </location>
</feature>
<evidence type="ECO:0000313" key="5">
    <source>
        <dbReference type="Proteomes" id="UP001501920"/>
    </source>
</evidence>
<organism evidence="4 5">
    <name type="scientific">Pygocentrus nattereri</name>
    <name type="common">Red-bellied piranha</name>
    <dbReference type="NCBI Taxonomy" id="42514"/>
    <lineage>
        <taxon>Eukaryota</taxon>
        <taxon>Metazoa</taxon>
        <taxon>Chordata</taxon>
        <taxon>Craniata</taxon>
        <taxon>Vertebrata</taxon>
        <taxon>Euteleostomi</taxon>
        <taxon>Actinopterygii</taxon>
        <taxon>Neopterygii</taxon>
        <taxon>Teleostei</taxon>
        <taxon>Ostariophysi</taxon>
        <taxon>Characiformes</taxon>
        <taxon>Characoidei</taxon>
        <taxon>Pygocentrus</taxon>
    </lineage>
</organism>
<reference evidence="4" key="3">
    <citation type="submission" date="2025-09" db="UniProtKB">
        <authorList>
            <consortium name="Ensembl"/>
        </authorList>
    </citation>
    <scope>IDENTIFICATION</scope>
</reference>
<dbReference type="InterPro" id="IPR013106">
    <property type="entry name" value="Ig_V-set"/>
</dbReference>
<accession>A0A3B4EKZ0</accession>
<dbReference type="InterPro" id="IPR003599">
    <property type="entry name" value="Ig_sub"/>
</dbReference>
<proteinExistence type="predicted"/>
<keyword evidence="5" id="KW-1185">Reference proteome</keyword>
<dbReference type="PANTHER" id="PTHR46013">
    <property type="entry name" value="VASCULAR CELL ADHESION MOLECULE 1"/>
    <property type="match status" value="1"/>
</dbReference>
<dbReference type="InterPro" id="IPR036179">
    <property type="entry name" value="Ig-like_dom_sf"/>
</dbReference>
<dbReference type="AlphaFoldDB" id="A0A3B4EKZ0"/>
<dbReference type="Pfam" id="PF07686">
    <property type="entry name" value="V-set"/>
    <property type="match status" value="1"/>
</dbReference>
<evidence type="ECO:0000313" key="4">
    <source>
        <dbReference type="Ensembl" id="ENSPNAP00000036570.2"/>
    </source>
</evidence>
<reference evidence="4" key="2">
    <citation type="submission" date="2025-08" db="UniProtKB">
        <authorList>
            <consortium name="Ensembl"/>
        </authorList>
    </citation>
    <scope>IDENTIFICATION</scope>
</reference>
<feature type="domain" description="Ig-like" evidence="3">
    <location>
        <begin position="135"/>
        <end position="204"/>
    </location>
</feature>
<sequence length="540" mass="59732">MGLNCGIPSLIILLFISVSGTLDVNVSCSPQTICALSESEVDLKCSYSNISIKTVFWFSFKEKAKWRNEEHPEDLALDSDYAGRVYYSPTTNTSSTLTIRELRTRDTGEYLLMIITEKGEKHLSLTTVNLTVADPQVKLNSGTFSQPKETLTCITSCNLTTGPLSYTWNKNGRNMKANQTSLVLSSEDAGSYSCSVASSYVEVHSNAVCVFDQDCWNVTYTDRRVCALEGSSVDFPCTYSHPSGYSINDAFWHSRWFVEEPMDLPQERQFAGRVEFIGVKERNCTLTMKDVKMNDSGEYYFQFITKTKGGRFSGRPGVILNVTGLQVKVISSTASDGTTVTLICSSTCTLPNNPTYMWYKNRQLVTNKLSRNNKLYLKCSEDAGNYSCAVRGHEELRSPDQTLSDCPEESSGSKLVSVGVVVFLALILGIAALWMYWVIRKKRGAERNIDIQTPDPADHTYTALNPTTMTSDYDTLTHFTGSPSDTYTALNSATMCSDYATLTNVTDSHSDIYTALNPATMSSDYDTLAPVRGFSSGSVP</sequence>
<evidence type="ECO:0000256" key="1">
    <source>
        <dbReference type="SAM" id="Phobius"/>
    </source>
</evidence>
<evidence type="ECO:0000259" key="3">
    <source>
        <dbReference type="PROSITE" id="PS50835"/>
    </source>
</evidence>
<feature type="domain" description="Ig-like" evidence="3">
    <location>
        <begin position="316"/>
        <end position="404"/>
    </location>
</feature>
<dbReference type="InterPro" id="IPR007110">
    <property type="entry name" value="Ig-like_dom"/>
</dbReference>
<dbReference type="Proteomes" id="UP001501920">
    <property type="component" value="Chromosome 25"/>
</dbReference>
<dbReference type="GeneID" id="108436599"/>
<dbReference type="Gene3D" id="2.60.40.10">
    <property type="entry name" value="Immunoglobulins"/>
    <property type="match status" value="4"/>
</dbReference>
<dbReference type="Ensembl" id="ENSPNAT00000031344.2">
    <property type="protein sequence ID" value="ENSPNAP00000036570.2"/>
    <property type="gene ID" value="ENSPNAG00000027478.2"/>
</dbReference>
<feature type="signal peptide" evidence="2">
    <location>
        <begin position="1"/>
        <end position="21"/>
    </location>
</feature>
<dbReference type="PROSITE" id="PS50835">
    <property type="entry name" value="IG_LIKE"/>
    <property type="match status" value="2"/>
</dbReference>
<dbReference type="InterPro" id="IPR013783">
    <property type="entry name" value="Ig-like_fold"/>
</dbReference>
<keyword evidence="1" id="KW-0472">Membrane</keyword>
<dbReference type="RefSeq" id="XP_017568681.1">
    <property type="nucleotide sequence ID" value="XM_017713192.2"/>
</dbReference>
<name>A0A3B4EKZ0_PYGNA</name>
<dbReference type="OMA" id="YSINDAF"/>
<evidence type="ECO:0000256" key="2">
    <source>
        <dbReference type="SAM" id="SignalP"/>
    </source>
</evidence>
<protein>
    <recommendedName>
        <fullName evidence="3">Ig-like domain-containing protein</fullName>
    </recommendedName>
</protein>
<reference evidence="4 5" key="1">
    <citation type="submission" date="2020-10" db="EMBL/GenBank/DDBJ databases">
        <title>Pygocentrus nattereri (red-bellied piranha) genome, fPygNat1, primary haplotype.</title>
        <authorList>
            <person name="Myers G."/>
            <person name="Meyer A."/>
            <person name="Karagic N."/>
            <person name="Pippel M."/>
            <person name="Winkler S."/>
            <person name="Tracey A."/>
            <person name="Wood J."/>
            <person name="Formenti G."/>
            <person name="Howe K."/>
            <person name="Fedrigo O."/>
            <person name="Jarvis E.D."/>
        </authorList>
    </citation>
    <scope>NUCLEOTIDE SEQUENCE [LARGE SCALE GENOMIC DNA]</scope>
</reference>
<keyword evidence="1" id="KW-1133">Transmembrane helix</keyword>
<keyword evidence="1" id="KW-0812">Transmembrane</keyword>